<keyword evidence="6" id="KW-0206">Cytoskeleton</keyword>
<accession>A0ABQ9J1Q8</accession>
<evidence type="ECO:0000256" key="1">
    <source>
        <dbReference type="ARBA" id="ARBA00004245"/>
    </source>
</evidence>
<feature type="coiled-coil region" evidence="9">
    <location>
        <begin position="267"/>
        <end position="416"/>
    </location>
</feature>
<comment type="caution">
    <text evidence="11">The sequence shown here is derived from an EMBL/GenBank/DDBJ whole genome shotgun (WGS) entry which is preliminary data.</text>
</comment>
<comment type="similarity">
    <text evidence="7 8">Belongs to the TRAFAC class myosin-kinesin ATPase superfamily. Kinesin family.</text>
</comment>
<keyword evidence="8" id="KW-0493">Microtubule</keyword>
<sequence>MLEPEDGRENVENVRVFIRIRPLLTTETNDNKGIITSDTKTISFSKLENVKSFQFSKVFDEETSQIDLYRTIAVPIVEKVLNGYNGTIFAYGQSGSEIYNEEVRDLLSETPNKKLTVHEKTGLGVYVKDLLGYTVDSLEGATEILMKGNKKRSVGSTKTQRFESKNNLTKKTIFGKLNLVDLAGSERIKKTLATGDRLKEARKINLSLSVLGNVISALVVTLLTAMVATVSPKEEDYDESLYTVMYADRVKHIQNRVSVNLEKKSVIETFEHKIQELQVQLDLLSLQEQKEIKKKSKKSKTRLDDDELENIEIEKSILENKIHTIQKKILIGGENLLQKAQQQIESLEDTERQLEHLDSSHQLLEEILHFKGQEKSIVEKQYATLQEEDRELDGNIEETEKLIAKAAEVLIKKENEYQYEIEALLHTNKSLAKEMALVNYIINNSIPKEYLEKVRSNLVWVEDIQEWQIKGVAHCGNNLKKRRGKNKDLRKSDDNPVFFDYIPKK</sequence>
<evidence type="ECO:0000256" key="6">
    <source>
        <dbReference type="ARBA" id="ARBA00023212"/>
    </source>
</evidence>
<gene>
    <name evidence="11" type="ORF">NQ317_014764</name>
</gene>
<keyword evidence="12" id="KW-1185">Reference proteome</keyword>
<dbReference type="SUPFAM" id="SSF52540">
    <property type="entry name" value="P-loop containing nucleoside triphosphate hydrolases"/>
    <property type="match status" value="1"/>
</dbReference>
<evidence type="ECO:0000256" key="9">
    <source>
        <dbReference type="SAM" id="Coils"/>
    </source>
</evidence>
<dbReference type="InterPro" id="IPR027417">
    <property type="entry name" value="P-loop_NTPase"/>
</dbReference>
<dbReference type="InterPro" id="IPR036961">
    <property type="entry name" value="Kinesin_motor_dom_sf"/>
</dbReference>
<dbReference type="PROSITE" id="PS00411">
    <property type="entry name" value="KINESIN_MOTOR_1"/>
    <property type="match status" value="1"/>
</dbReference>
<name>A0ABQ9J1Q8_9CUCU</name>
<evidence type="ECO:0000313" key="11">
    <source>
        <dbReference type="EMBL" id="KAJ8970517.1"/>
    </source>
</evidence>
<dbReference type="PANTHER" id="PTHR47969">
    <property type="entry name" value="CHROMOSOME-ASSOCIATED KINESIN KIF4A-RELATED"/>
    <property type="match status" value="1"/>
</dbReference>
<dbReference type="PRINTS" id="PR00380">
    <property type="entry name" value="KINESINHEAVY"/>
</dbReference>
<dbReference type="InterPro" id="IPR019821">
    <property type="entry name" value="Kinesin_motor_CS"/>
</dbReference>
<organism evidence="11 12">
    <name type="scientific">Molorchus minor</name>
    <dbReference type="NCBI Taxonomy" id="1323400"/>
    <lineage>
        <taxon>Eukaryota</taxon>
        <taxon>Metazoa</taxon>
        <taxon>Ecdysozoa</taxon>
        <taxon>Arthropoda</taxon>
        <taxon>Hexapoda</taxon>
        <taxon>Insecta</taxon>
        <taxon>Pterygota</taxon>
        <taxon>Neoptera</taxon>
        <taxon>Endopterygota</taxon>
        <taxon>Coleoptera</taxon>
        <taxon>Polyphaga</taxon>
        <taxon>Cucujiformia</taxon>
        <taxon>Chrysomeloidea</taxon>
        <taxon>Cerambycidae</taxon>
        <taxon>Lamiinae</taxon>
        <taxon>Monochamini</taxon>
        <taxon>Molorchus</taxon>
    </lineage>
</organism>
<dbReference type="PROSITE" id="PS50067">
    <property type="entry name" value="KINESIN_MOTOR_2"/>
    <property type="match status" value="1"/>
</dbReference>
<evidence type="ECO:0000256" key="4">
    <source>
        <dbReference type="ARBA" id="ARBA00022840"/>
    </source>
</evidence>
<dbReference type="Proteomes" id="UP001162164">
    <property type="component" value="Unassembled WGS sequence"/>
</dbReference>
<feature type="domain" description="Kinesin motor" evidence="10">
    <location>
        <begin position="1"/>
        <end position="219"/>
    </location>
</feature>
<keyword evidence="3 8" id="KW-0547">Nucleotide-binding</keyword>
<evidence type="ECO:0000256" key="8">
    <source>
        <dbReference type="RuleBase" id="RU000394"/>
    </source>
</evidence>
<keyword evidence="5 9" id="KW-0175">Coiled coil</keyword>
<keyword evidence="2" id="KW-0963">Cytoplasm</keyword>
<dbReference type="PANTHER" id="PTHR47969:SF15">
    <property type="entry name" value="CHROMOSOME-ASSOCIATED KINESIN KIF4A-RELATED"/>
    <property type="match status" value="1"/>
</dbReference>
<dbReference type="SMART" id="SM00129">
    <property type="entry name" value="KISc"/>
    <property type="match status" value="1"/>
</dbReference>
<comment type="subcellular location">
    <subcellularLocation>
        <location evidence="1">Cytoplasm</location>
        <location evidence="1">Cytoskeleton</location>
    </subcellularLocation>
</comment>
<comment type="caution">
    <text evidence="7">Lacks conserved residue(s) required for the propagation of feature annotation.</text>
</comment>
<dbReference type="InterPro" id="IPR027640">
    <property type="entry name" value="Kinesin-like_fam"/>
</dbReference>
<evidence type="ECO:0000256" key="7">
    <source>
        <dbReference type="PROSITE-ProRule" id="PRU00283"/>
    </source>
</evidence>
<evidence type="ECO:0000259" key="10">
    <source>
        <dbReference type="PROSITE" id="PS50067"/>
    </source>
</evidence>
<dbReference type="EMBL" id="JAPWTJ010001612">
    <property type="protein sequence ID" value="KAJ8970517.1"/>
    <property type="molecule type" value="Genomic_DNA"/>
</dbReference>
<dbReference type="Gene3D" id="3.40.850.10">
    <property type="entry name" value="Kinesin motor domain"/>
    <property type="match status" value="2"/>
</dbReference>
<reference evidence="11" key="1">
    <citation type="journal article" date="2023" name="Insect Mol. Biol.">
        <title>Genome sequencing provides insights into the evolution of gene families encoding plant cell wall-degrading enzymes in longhorned beetles.</title>
        <authorList>
            <person name="Shin N.R."/>
            <person name="Okamura Y."/>
            <person name="Kirsch R."/>
            <person name="Pauchet Y."/>
        </authorList>
    </citation>
    <scope>NUCLEOTIDE SEQUENCE</scope>
    <source>
        <strain evidence="11">MMC_N1</strain>
    </source>
</reference>
<evidence type="ECO:0000313" key="12">
    <source>
        <dbReference type="Proteomes" id="UP001162164"/>
    </source>
</evidence>
<evidence type="ECO:0000256" key="3">
    <source>
        <dbReference type="ARBA" id="ARBA00022741"/>
    </source>
</evidence>
<proteinExistence type="inferred from homology"/>
<dbReference type="Pfam" id="PF00225">
    <property type="entry name" value="Kinesin"/>
    <property type="match status" value="2"/>
</dbReference>
<dbReference type="InterPro" id="IPR001752">
    <property type="entry name" value="Kinesin_motor_dom"/>
</dbReference>
<keyword evidence="4 8" id="KW-0067">ATP-binding</keyword>
<protein>
    <recommendedName>
        <fullName evidence="8">Kinesin-like protein</fullName>
    </recommendedName>
</protein>
<keyword evidence="8" id="KW-0505">Motor protein</keyword>
<evidence type="ECO:0000256" key="5">
    <source>
        <dbReference type="ARBA" id="ARBA00023054"/>
    </source>
</evidence>
<evidence type="ECO:0000256" key="2">
    <source>
        <dbReference type="ARBA" id="ARBA00022490"/>
    </source>
</evidence>